<dbReference type="AlphaFoldDB" id="A0A2R7Y355"/>
<dbReference type="PANTHER" id="PTHR43665:SF1">
    <property type="entry name" value="ISOPENTENYL-DIPHOSPHATE DELTA-ISOMERASE"/>
    <property type="match status" value="1"/>
</dbReference>
<accession>A0A2R7Y355</accession>
<feature type="binding site" evidence="11">
    <location>
        <position position="98"/>
    </location>
    <ligand>
        <name>FMN</name>
        <dbReference type="ChEBI" id="CHEBI:58210"/>
    </ligand>
</feature>
<name>A0A2R7Y355_9ARCH</name>
<dbReference type="Pfam" id="PF01070">
    <property type="entry name" value="FMN_dh"/>
    <property type="match status" value="1"/>
</dbReference>
<keyword evidence="2 11" id="KW-0963">Cytoplasm</keyword>
<feature type="binding site" evidence="11">
    <location>
        <begin position="68"/>
        <end position="70"/>
    </location>
    <ligand>
        <name>FMN</name>
        <dbReference type="ChEBI" id="CHEBI:58210"/>
    </ligand>
</feature>
<keyword evidence="5 11" id="KW-0479">Metal-binding</keyword>
<feature type="binding site" evidence="11">
    <location>
        <begin position="296"/>
        <end position="297"/>
    </location>
    <ligand>
        <name>FMN</name>
        <dbReference type="ChEBI" id="CHEBI:58210"/>
    </ligand>
</feature>
<dbReference type="InterPro" id="IPR011179">
    <property type="entry name" value="IPdP_isomerase"/>
</dbReference>
<dbReference type="PROSITE" id="PS00912">
    <property type="entry name" value="DHODEHASE_2"/>
    <property type="match status" value="1"/>
</dbReference>
<dbReference type="PIRSF" id="PIRSF003314">
    <property type="entry name" value="IPP_isomerase"/>
    <property type="match status" value="1"/>
</dbReference>
<evidence type="ECO:0000256" key="2">
    <source>
        <dbReference type="ARBA" id="ARBA00022490"/>
    </source>
</evidence>
<evidence type="ECO:0000256" key="6">
    <source>
        <dbReference type="ARBA" id="ARBA00022842"/>
    </source>
</evidence>
<dbReference type="GO" id="GO:0070402">
    <property type="term" value="F:NADPH binding"/>
    <property type="evidence" value="ECO:0007669"/>
    <property type="project" value="UniProtKB-UniRule"/>
</dbReference>
<dbReference type="GO" id="GO:0004452">
    <property type="term" value="F:isopentenyl-diphosphate delta-isomerase activity"/>
    <property type="evidence" value="ECO:0007669"/>
    <property type="project" value="UniProtKB-UniRule"/>
</dbReference>
<dbReference type="SUPFAM" id="SSF51395">
    <property type="entry name" value="FMN-linked oxidoreductases"/>
    <property type="match status" value="1"/>
</dbReference>
<evidence type="ECO:0000256" key="10">
    <source>
        <dbReference type="ARBA" id="ARBA00025810"/>
    </source>
</evidence>
<evidence type="ECO:0000256" key="11">
    <source>
        <dbReference type="HAMAP-Rule" id="MF_00354"/>
    </source>
</evidence>
<dbReference type="CDD" id="cd02811">
    <property type="entry name" value="IDI-2_FMN"/>
    <property type="match status" value="1"/>
</dbReference>
<dbReference type="GO" id="GO:0000287">
    <property type="term" value="F:magnesium ion binding"/>
    <property type="evidence" value="ECO:0007669"/>
    <property type="project" value="UniProtKB-UniRule"/>
</dbReference>
<dbReference type="Gene3D" id="3.20.20.70">
    <property type="entry name" value="Aldolase class I"/>
    <property type="match status" value="1"/>
</dbReference>
<feature type="binding site" evidence="11">
    <location>
        <position position="193"/>
    </location>
    <ligand>
        <name>FMN</name>
        <dbReference type="ChEBI" id="CHEBI:58210"/>
    </ligand>
</feature>
<organism evidence="13 14">
    <name type="scientific">Candidatus Terraquivivens tikiterensis</name>
    <dbReference type="NCBI Taxonomy" id="1980982"/>
    <lineage>
        <taxon>Archaea</taxon>
        <taxon>Nitrososphaerota</taxon>
        <taxon>Candidatus Wolframiiraptoraceae</taxon>
        <taxon>Candidatus Terraquivivens</taxon>
    </lineage>
</organism>
<comment type="cofactor">
    <cofactor evidence="11">
        <name>Mg(2+)</name>
        <dbReference type="ChEBI" id="CHEBI:18420"/>
    </cofactor>
</comment>
<evidence type="ECO:0000256" key="4">
    <source>
        <dbReference type="ARBA" id="ARBA00022643"/>
    </source>
</evidence>
<dbReference type="Proteomes" id="UP000244066">
    <property type="component" value="Unassembled WGS sequence"/>
</dbReference>
<dbReference type="EC" id="5.3.3.2" evidence="11"/>
<dbReference type="InterPro" id="IPR000262">
    <property type="entry name" value="FMN-dep_DH"/>
</dbReference>
<comment type="cofactor">
    <cofactor evidence="11">
        <name>NADPH</name>
        <dbReference type="ChEBI" id="CHEBI:57783"/>
    </cofactor>
</comment>
<evidence type="ECO:0000256" key="7">
    <source>
        <dbReference type="ARBA" id="ARBA00022857"/>
    </source>
</evidence>
<comment type="caution">
    <text evidence="11">Lacks conserved residue(s) required for the propagation of feature annotation.</text>
</comment>
<sequence>MSENGIEFRKLDHIRICLEKDVEFKQKTTWLEFVELVHLAAPELDYSEVDTSAEFLGRRFSAPILIEGMTGGAKGSEAINRNLAMAASELNIPMGLGSQRAAVEKPELAESFKVVREVAPDVFLIANIGGVQLVEGGPSLAEEVVSMVDANALAVHLNPLHEIVQPHGTTSFKGMLDVIRKVVERLSVPLIVKEIGCGISGSLSRRLEEIGVAAVDVGGAGGTNWTLIERIRALERGFLENAAIGKTFMEWGIPTAAATIEAYASTRIPVISSGGIRSGLDVAKSIAIGASMAGIARPLLQQAVVGPDRVLMVLRQFISELKTAMFLTGCRDVDSLKRAEVVVTGRLLEWVKQRGIRHPKIKCV</sequence>
<feature type="binding site" evidence="11">
    <location>
        <begin position="9"/>
        <end position="10"/>
    </location>
    <ligand>
        <name>substrate</name>
    </ligand>
</feature>
<evidence type="ECO:0000313" key="13">
    <source>
        <dbReference type="EMBL" id="PUA31971.1"/>
    </source>
</evidence>
<dbReference type="InterPro" id="IPR013785">
    <property type="entry name" value="Aldolase_TIM"/>
</dbReference>
<evidence type="ECO:0000256" key="1">
    <source>
        <dbReference type="ARBA" id="ARBA00001917"/>
    </source>
</evidence>
<comment type="subcellular location">
    <subcellularLocation>
        <location evidence="11">Cytoplasm</location>
    </subcellularLocation>
</comment>
<feature type="binding site" evidence="11">
    <location>
        <begin position="98"/>
        <end position="100"/>
    </location>
    <ligand>
        <name>substrate</name>
    </ligand>
</feature>
<evidence type="ECO:0000256" key="9">
    <source>
        <dbReference type="ARBA" id="ARBA00023235"/>
    </source>
</evidence>
<feature type="binding site" evidence="11">
    <location>
        <begin position="275"/>
        <end position="277"/>
    </location>
    <ligand>
        <name>FMN</name>
        <dbReference type="ChEBI" id="CHEBI:58210"/>
    </ligand>
</feature>
<comment type="catalytic activity">
    <reaction evidence="11">
        <text>isopentenyl diphosphate = dimethylallyl diphosphate</text>
        <dbReference type="Rhea" id="RHEA:23284"/>
        <dbReference type="ChEBI" id="CHEBI:57623"/>
        <dbReference type="ChEBI" id="CHEBI:128769"/>
        <dbReference type="EC" id="5.3.3.2"/>
    </reaction>
</comment>
<comment type="similarity">
    <text evidence="11">Belongs to the IPP isomerase type 2 family.</text>
</comment>
<dbReference type="HAMAP" id="MF_00354">
    <property type="entry name" value="Idi_2"/>
    <property type="match status" value="1"/>
</dbReference>
<keyword evidence="7 11" id="KW-0521">NADP</keyword>
<dbReference type="SMART" id="SM01240">
    <property type="entry name" value="IMPDH"/>
    <property type="match status" value="1"/>
</dbReference>
<reference evidence="13 14" key="1">
    <citation type="submission" date="2017-04" db="EMBL/GenBank/DDBJ databases">
        <title>Draft Aigarchaeota genome from a New Zealand hot spring.</title>
        <authorList>
            <person name="Reysenbach A.-L."/>
            <person name="Donaho J.A."/>
            <person name="Gerhart J."/>
            <person name="Kelley J.F."/>
            <person name="Kouba K."/>
            <person name="Podar M."/>
            <person name="Stott M."/>
        </authorList>
    </citation>
    <scope>NUCLEOTIDE SEQUENCE [LARGE SCALE GENOMIC DNA]</scope>
    <source>
        <strain evidence="13">NZ13_MG1</strain>
    </source>
</reference>
<keyword evidence="4 11" id="KW-0288">FMN</keyword>
<feature type="domain" description="FMN-dependent dehydrogenase" evidence="12">
    <location>
        <begin position="177"/>
        <end position="340"/>
    </location>
</feature>
<comment type="cofactor">
    <cofactor evidence="1 11">
        <name>FMN</name>
        <dbReference type="ChEBI" id="CHEBI:58210"/>
    </cofactor>
</comment>
<proteinExistence type="inferred from homology"/>
<dbReference type="GO" id="GO:0010181">
    <property type="term" value="F:FMN binding"/>
    <property type="evidence" value="ECO:0007669"/>
    <property type="project" value="UniProtKB-UniRule"/>
</dbReference>
<keyword evidence="9 11" id="KW-0413">Isomerase</keyword>
<feature type="binding site" evidence="11">
    <location>
        <position position="162"/>
    </location>
    <ligand>
        <name>Mg(2+)</name>
        <dbReference type="ChEBI" id="CHEBI:18420"/>
    </ligand>
</feature>
<dbReference type="GO" id="GO:0006207">
    <property type="term" value="P:'de novo' pyrimidine nucleobase biosynthetic process"/>
    <property type="evidence" value="ECO:0007669"/>
    <property type="project" value="InterPro"/>
</dbReference>
<evidence type="ECO:0000256" key="5">
    <source>
        <dbReference type="ARBA" id="ARBA00022723"/>
    </source>
</evidence>
<dbReference type="EMBL" id="NDWU01000011">
    <property type="protein sequence ID" value="PUA31971.1"/>
    <property type="molecule type" value="Genomic_DNA"/>
</dbReference>
<protein>
    <recommendedName>
        <fullName evidence="11">Isopentenyl-diphosphate delta-isomerase</fullName>
        <shortName evidence="11">IPP isomerase</shortName>
        <ecNumber evidence="11">5.3.3.2</ecNumber>
    </recommendedName>
    <alternativeName>
        <fullName evidence="11">Isopentenyl diphosphate:dimethylallyl diphosphate isomerase</fullName>
    </alternativeName>
    <alternativeName>
        <fullName evidence="11">Isopentenyl pyrophosphate isomerase</fullName>
    </alternativeName>
    <alternativeName>
        <fullName evidence="11">Type 2 isopentenyl diphosphate isomerase</fullName>
        <shortName evidence="11">IDI-2</shortName>
    </alternativeName>
</protein>
<keyword evidence="8 11" id="KW-0414">Isoprene biosynthesis</keyword>
<evidence type="ECO:0000256" key="3">
    <source>
        <dbReference type="ARBA" id="ARBA00022630"/>
    </source>
</evidence>
<dbReference type="InterPro" id="IPR001295">
    <property type="entry name" value="Dihydroorotate_DH_CS"/>
</dbReference>
<comment type="subunit">
    <text evidence="10 11">Homooctamer. Dimer of tetramers.</text>
</comment>
<dbReference type="NCBIfam" id="TIGR02151">
    <property type="entry name" value="IPP_isom_2"/>
    <property type="match status" value="1"/>
</dbReference>
<comment type="caution">
    <text evidence="13">The sequence shown here is derived from an EMBL/GenBank/DDBJ whole genome shotgun (WGS) entry which is preliminary data.</text>
</comment>
<evidence type="ECO:0000259" key="12">
    <source>
        <dbReference type="Pfam" id="PF01070"/>
    </source>
</evidence>
<keyword evidence="6 11" id="KW-0460">Magnesium</keyword>
<dbReference type="GO" id="GO:0005737">
    <property type="term" value="C:cytoplasm"/>
    <property type="evidence" value="ECO:0007669"/>
    <property type="project" value="UniProtKB-SubCell"/>
</dbReference>
<dbReference type="GO" id="GO:0016627">
    <property type="term" value="F:oxidoreductase activity, acting on the CH-CH group of donors"/>
    <property type="evidence" value="ECO:0007669"/>
    <property type="project" value="InterPro"/>
</dbReference>
<keyword evidence="3 11" id="KW-0285">Flavoprotein</keyword>
<dbReference type="PANTHER" id="PTHR43665">
    <property type="entry name" value="ISOPENTENYL-DIPHOSPHATE DELTA-ISOMERASE"/>
    <property type="match status" value="1"/>
</dbReference>
<dbReference type="GO" id="GO:0008299">
    <property type="term" value="P:isoprenoid biosynthetic process"/>
    <property type="evidence" value="ECO:0007669"/>
    <property type="project" value="UniProtKB-UniRule"/>
</dbReference>
<evidence type="ECO:0000256" key="8">
    <source>
        <dbReference type="ARBA" id="ARBA00023229"/>
    </source>
</evidence>
<gene>
    <name evidence="11" type="primary">fni</name>
    <name evidence="13" type="ORF">B9J98_04815</name>
</gene>
<feature type="binding site" evidence="11">
    <location>
        <position position="223"/>
    </location>
    <ligand>
        <name>FMN</name>
        <dbReference type="ChEBI" id="CHEBI:58210"/>
    </ligand>
</feature>
<feature type="binding site" evidence="11">
    <location>
        <position position="127"/>
    </location>
    <ligand>
        <name>FMN</name>
        <dbReference type="ChEBI" id="CHEBI:58210"/>
    </ligand>
</feature>
<evidence type="ECO:0000313" key="14">
    <source>
        <dbReference type="Proteomes" id="UP000244066"/>
    </source>
</evidence>
<comment type="function">
    <text evidence="11">Involved in the biosynthesis of isoprenoids. Catalyzes the 1,3-allylic rearrangement of the homoallylic substrate isopentenyl (IPP) to its allylic isomer, dimethylallyl diphosphate (DMAPP).</text>
</comment>